<protein>
    <submittedName>
        <fullName evidence="2">Uncharacterized protein</fullName>
    </submittedName>
</protein>
<keyword evidence="1" id="KW-0472">Membrane</keyword>
<reference evidence="2" key="1">
    <citation type="submission" date="2019-09" db="EMBL/GenBank/DDBJ databases">
        <title>Organ-specific transcriptomic study of the physiology of the cattle tick, Rhipicephalus microplus.</title>
        <authorList>
            <person name="Tirloni L."/>
            <person name="Braz G."/>
            <person name="Gandara A.C.P."/>
            <person name="Sabadin G.A."/>
            <person name="da Silva R.M."/>
            <person name="Guizzo M.G."/>
            <person name="Machado J.A."/>
            <person name="Costa E.P."/>
            <person name="Gomes H.F."/>
            <person name="Moraes J."/>
            <person name="Mota M.B.S."/>
            <person name="Mesquita R.D."/>
            <person name="Alvarenga P.H."/>
            <person name="Alves F."/>
            <person name="Seixas A."/>
            <person name="da Fonseca R.N."/>
            <person name="Fogaca A."/>
            <person name="Logullo C."/>
            <person name="Tanaka A."/>
            <person name="Daffre S."/>
            <person name="Termignoni C."/>
            <person name="Vaz I.S.Jr."/>
            <person name="Oliveira P.L."/>
            <person name="Ribeiro J.M."/>
        </authorList>
    </citation>
    <scope>NUCLEOTIDE SEQUENCE</scope>
    <source>
        <strain evidence="2">Porto Alegre</strain>
    </source>
</reference>
<evidence type="ECO:0000256" key="1">
    <source>
        <dbReference type="SAM" id="Phobius"/>
    </source>
</evidence>
<name>A0A6M2DBX7_RHIMP</name>
<organism evidence="2">
    <name type="scientific">Rhipicephalus microplus</name>
    <name type="common">Cattle tick</name>
    <name type="synonym">Boophilus microplus</name>
    <dbReference type="NCBI Taxonomy" id="6941"/>
    <lineage>
        <taxon>Eukaryota</taxon>
        <taxon>Metazoa</taxon>
        <taxon>Ecdysozoa</taxon>
        <taxon>Arthropoda</taxon>
        <taxon>Chelicerata</taxon>
        <taxon>Arachnida</taxon>
        <taxon>Acari</taxon>
        <taxon>Parasitiformes</taxon>
        <taxon>Ixodida</taxon>
        <taxon>Ixodoidea</taxon>
        <taxon>Ixodidae</taxon>
        <taxon>Rhipicephalinae</taxon>
        <taxon>Rhipicephalus</taxon>
        <taxon>Boophilus</taxon>
    </lineage>
</organism>
<sequence>MLVTYKRLLRSGIFLILIFLAQTTVFLWSRLDESLYLGLVKMQGIKRCTSAWFLLGSTLVIVHNMKYTATCNYRDAL</sequence>
<feature type="transmembrane region" description="Helical" evidence="1">
    <location>
        <begin position="51"/>
        <end position="69"/>
    </location>
</feature>
<feature type="transmembrane region" description="Helical" evidence="1">
    <location>
        <begin position="12"/>
        <end position="31"/>
    </location>
</feature>
<accession>A0A6M2DBX7</accession>
<dbReference type="EMBL" id="GHWJ01010627">
    <property type="protein sequence ID" value="NOV43364.1"/>
    <property type="molecule type" value="Transcribed_RNA"/>
</dbReference>
<proteinExistence type="predicted"/>
<dbReference type="AlphaFoldDB" id="A0A6M2DBX7"/>
<keyword evidence="1" id="KW-1133">Transmembrane helix</keyword>
<keyword evidence="1" id="KW-0812">Transmembrane</keyword>
<evidence type="ECO:0000313" key="2">
    <source>
        <dbReference type="EMBL" id="NOV43364.1"/>
    </source>
</evidence>